<dbReference type="Proteomes" id="UP001237642">
    <property type="component" value="Unassembled WGS sequence"/>
</dbReference>
<evidence type="ECO:0000313" key="3">
    <source>
        <dbReference type="Proteomes" id="UP001237642"/>
    </source>
</evidence>
<dbReference type="AlphaFoldDB" id="A0AAD8J6W5"/>
<evidence type="ECO:0000256" key="1">
    <source>
        <dbReference type="SAM" id="MobiDB-lite"/>
    </source>
</evidence>
<feature type="region of interest" description="Disordered" evidence="1">
    <location>
        <begin position="181"/>
        <end position="213"/>
    </location>
</feature>
<accession>A0AAD8J6W5</accession>
<dbReference type="PANTHER" id="PTHR33443">
    <property type="entry name" value="ZGC:112980"/>
    <property type="match status" value="1"/>
</dbReference>
<dbReference type="PANTHER" id="PTHR33443:SF30">
    <property type="entry name" value="SARCOSINE DEHYDROGENASE-2C PROTEIN"/>
    <property type="match status" value="1"/>
</dbReference>
<evidence type="ECO:0000313" key="2">
    <source>
        <dbReference type="EMBL" id="KAK1397949.1"/>
    </source>
</evidence>
<protein>
    <submittedName>
        <fullName evidence="2">Tetratricopeptide repeat (TPR)-like superfamily protein</fullName>
    </submittedName>
</protein>
<dbReference type="InterPro" id="IPR053234">
    <property type="entry name" value="RPM1_Interactor"/>
</dbReference>
<organism evidence="2 3">
    <name type="scientific">Heracleum sosnowskyi</name>
    <dbReference type="NCBI Taxonomy" id="360622"/>
    <lineage>
        <taxon>Eukaryota</taxon>
        <taxon>Viridiplantae</taxon>
        <taxon>Streptophyta</taxon>
        <taxon>Embryophyta</taxon>
        <taxon>Tracheophyta</taxon>
        <taxon>Spermatophyta</taxon>
        <taxon>Magnoliopsida</taxon>
        <taxon>eudicotyledons</taxon>
        <taxon>Gunneridae</taxon>
        <taxon>Pentapetalae</taxon>
        <taxon>asterids</taxon>
        <taxon>campanulids</taxon>
        <taxon>Apiales</taxon>
        <taxon>Apiaceae</taxon>
        <taxon>Apioideae</taxon>
        <taxon>apioid superclade</taxon>
        <taxon>Tordylieae</taxon>
        <taxon>Tordyliinae</taxon>
        <taxon>Heracleum</taxon>
    </lineage>
</organism>
<keyword evidence="3" id="KW-1185">Reference proteome</keyword>
<comment type="caution">
    <text evidence="2">The sequence shown here is derived from an EMBL/GenBank/DDBJ whole genome shotgun (WGS) entry which is preliminary data.</text>
</comment>
<feature type="compositionally biased region" description="Polar residues" evidence="1">
    <location>
        <begin position="364"/>
        <end position="407"/>
    </location>
</feature>
<feature type="region of interest" description="Disordered" evidence="1">
    <location>
        <begin position="357"/>
        <end position="414"/>
    </location>
</feature>
<name>A0AAD8J6W5_9APIA</name>
<reference evidence="2" key="2">
    <citation type="submission" date="2023-05" db="EMBL/GenBank/DDBJ databases">
        <authorList>
            <person name="Schelkunov M.I."/>
        </authorList>
    </citation>
    <scope>NUCLEOTIDE SEQUENCE</scope>
    <source>
        <strain evidence="2">Hsosn_3</strain>
        <tissue evidence="2">Leaf</tissue>
    </source>
</reference>
<proteinExistence type="predicted"/>
<reference evidence="2" key="1">
    <citation type="submission" date="2023-02" db="EMBL/GenBank/DDBJ databases">
        <title>Genome of toxic invasive species Heracleum sosnowskyi carries increased number of genes despite the absence of recent whole-genome duplications.</title>
        <authorList>
            <person name="Schelkunov M."/>
            <person name="Shtratnikova V."/>
            <person name="Makarenko M."/>
            <person name="Klepikova A."/>
            <person name="Omelchenko D."/>
            <person name="Novikova G."/>
            <person name="Obukhova E."/>
            <person name="Bogdanov V."/>
            <person name="Penin A."/>
            <person name="Logacheva M."/>
        </authorList>
    </citation>
    <scope>NUCLEOTIDE SEQUENCE</scope>
    <source>
        <strain evidence="2">Hsosn_3</strain>
        <tissue evidence="2">Leaf</tissue>
    </source>
</reference>
<gene>
    <name evidence="2" type="ORF">POM88_007812</name>
</gene>
<sequence>MDPEAVIFDLSSDEDVGWGQNLGDGGDDCDKVEDCKWIQDFFDDDYDDVVVVSEVLGKPKGKKLKIINNGYVKDFDDDDCVVLDGDPDKGIEGQKIQNDAGQSDSDELVVVGETGQVACRDYPHPRDLCAKFSFTSTPHEQYCNQCHCYVCDSLAPCLQWGTGISFSDHCHATGKEEFWNQQRDSLKKRRQTDLPVPFPIPKNHSRSSTPRTNYHIPEAQVPISAPLSSIQYRSSQTQAPRPAPISQLQYGTSQAQTQRLASIRPCTTATLKTPIIKGQRSGSLLPKQLALTSPQIHSVGNNVFARDRRHTVGSLGPRVNVPTSVFKRRGSSGVALASIQRNGYLSKTQGYKYMRNPASVAAPGNSTTENNESDNHQPSPQPYMQTIPSNFTASQPRLQPRLSSQPSVAIPSKYPAHTQPLLSSQLNAGNILVNPTSQPQIPSQQAYVGGIVSKPNSSQPRVSSQPIKTNRFGNRVFSAPPVYSQPNHASDGYLNVFQQQNQTSNFEDTSFPDFDLNWVADITHDISQQPQAENFQLQGLDFLEESDYYFDTSSNGGSFDFQFDN</sequence>
<dbReference type="EMBL" id="JAUIZM010000002">
    <property type="protein sequence ID" value="KAK1397949.1"/>
    <property type="molecule type" value="Genomic_DNA"/>
</dbReference>